<evidence type="ECO:0008006" key="3">
    <source>
        <dbReference type="Google" id="ProtNLM"/>
    </source>
</evidence>
<comment type="caution">
    <text evidence="1">The sequence shown here is derived from an EMBL/GenBank/DDBJ whole genome shotgun (WGS) entry which is preliminary data.</text>
</comment>
<evidence type="ECO:0000313" key="2">
    <source>
        <dbReference type="Proteomes" id="UP001152178"/>
    </source>
</evidence>
<gene>
    <name evidence="1" type="ORF">OOJ09_12885</name>
</gene>
<protein>
    <recommendedName>
        <fullName evidence="3">Sulfotransferase family protein</fullName>
    </recommendedName>
</protein>
<dbReference type="SUPFAM" id="SSF52540">
    <property type="entry name" value="P-loop containing nucleoside triphosphate hydrolases"/>
    <property type="match status" value="1"/>
</dbReference>
<sequence>MQRPIFFCHIPKTAGTVLRLAFDRSFAPDTVFPTEKAITENQGQYPETQDAMAMVRQEVEKVRLFRGHYAFPASRALRNPIVVILLREPIARTKSHIRHVVRNGQISQAEAFAALDAGRLPDIVPANLMTYMLSHSDTPRLSEALSTVAAAEYLGVTENLGPFLERLKAIGIEAPNEQHNVGDDDIRFTPDQAETIRRHNETDAELYTGAIVDLFRRHGYAPPQQKRILQ</sequence>
<proteinExistence type="predicted"/>
<evidence type="ECO:0000313" key="1">
    <source>
        <dbReference type="EMBL" id="MCZ8545082.1"/>
    </source>
</evidence>
<accession>A0ABT4QU43</accession>
<reference evidence="1" key="1">
    <citation type="submission" date="2022-11" db="EMBL/GenBank/DDBJ databases">
        <authorList>
            <person name="Coimbra C."/>
        </authorList>
    </citation>
    <scope>NUCLEOTIDE SEQUENCE</scope>
    <source>
        <strain evidence="1">Jales19</strain>
    </source>
</reference>
<name>A0ABT4QU43_9HYPH</name>
<dbReference type="EMBL" id="JAPFQA010000004">
    <property type="protein sequence ID" value="MCZ8545082.1"/>
    <property type="molecule type" value="Genomic_DNA"/>
</dbReference>
<dbReference type="Proteomes" id="UP001152178">
    <property type="component" value="Unassembled WGS sequence"/>
</dbReference>
<dbReference type="InterPro" id="IPR027417">
    <property type="entry name" value="P-loop_NTPase"/>
</dbReference>
<dbReference type="RefSeq" id="WP_269905576.1">
    <property type="nucleotide sequence ID" value="NZ_JAPFQA010000004.1"/>
</dbReference>
<dbReference type="Gene3D" id="3.40.50.300">
    <property type="entry name" value="P-loop containing nucleotide triphosphate hydrolases"/>
    <property type="match status" value="1"/>
</dbReference>
<organism evidence="1 2">
    <name type="scientific">Mesorhizobium qingshengii</name>
    <dbReference type="NCBI Taxonomy" id="1165689"/>
    <lineage>
        <taxon>Bacteria</taxon>
        <taxon>Pseudomonadati</taxon>
        <taxon>Pseudomonadota</taxon>
        <taxon>Alphaproteobacteria</taxon>
        <taxon>Hyphomicrobiales</taxon>
        <taxon>Phyllobacteriaceae</taxon>
        <taxon>Mesorhizobium</taxon>
    </lineage>
</organism>
<keyword evidence="2" id="KW-1185">Reference proteome</keyword>